<keyword evidence="4" id="KW-1185">Reference proteome</keyword>
<feature type="coiled-coil region" evidence="1">
    <location>
        <begin position="17"/>
        <end position="44"/>
    </location>
</feature>
<keyword evidence="1" id="KW-0175">Coiled coil</keyword>
<dbReference type="OrthoDB" id="5149385at2"/>
<proteinExistence type="predicted"/>
<reference evidence="3 4" key="1">
    <citation type="submission" date="2019-08" db="EMBL/GenBank/DDBJ databases">
        <title>Genone of Arthrobacter echini P9.</title>
        <authorList>
            <person name="Bowman J.P."/>
        </authorList>
    </citation>
    <scope>NUCLEOTIDE SEQUENCE [LARGE SCALE GENOMIC DNA]</scope>
    <source>
        <strain evidence="3 4">P9</strain>
    </source>
</reference>
<dbReference type="AlphaFoldDB" id="A0A5D0XUB4"/>
<evidence type="ECO:0000313" key="3">
    <source>
        <dbReference type="EMBL" id="TYC99906.1"/>
    </source>
</evidence>
<name>A0A5D0XUB4_9MICC</name>
<organism evidence="3 4">
    <name type="scientific">Arthrobacter echini</name>
    <dbReference type="NCBI Taxonomy" id="1529066"/>
    <lineage>
        <taxon>Bacteria</taxon>
        <taxon>Bacillati</taxon>
        <taxon>Actinomycetota</taxon>
        <taxon>Actinomycetes</taxon>
        <taxon>Micrococcales</taxon>
        <taxon>Micrococcaceae</taxon>
        <taxon>Arthrobacter</taxon>
    </lineage>
</organism>
<feature type="region of interest" description="Disordered" evidence="2">
    <location>
        <begin position="76"/>
        <end position="102"/>
    </location>
</feature>
<dbReference type="Proteomes" id="UP000323410">
    <property type="component" value="Unassembled WGS sequence"/>
</dbReference>
<accession>A0A5D0XUB4</accession>
<gene>
    <name evidence="3" type="ORF">FQ377_00020</name>
</gene>
<protein>
    <submittedName>
        <fullName evidence="3">Uncharacterized protein</fullName>
    </submittedName>
</protein>
<evidence type="ECO:0000256" key="1">
    <source>
        <dbReference type="SAM" id="Coils"/>
    </source>
</evidence>
<evidence type="ECO:0000313" key="4">
    <source>
        <dbReference type="Proteomes" id="UP000323410"/>
    </source>
</evidence>
<sequence>MSNTIMASLDAEIAKAKKQAAARIAKLKRDAAAEQEKIDAKVIELLCEQEPALYEGLTRQAVGALAAGKAAGSKNVRRAAPLESSGPTSINDARGAFVEEAR</sequence>
<evidence type="ECO:0000256" key="2">
    <source>
        <dbReference type="SAM" id="MobiDB-lite"/>
    </source>
</evidence>
<dbReference type="RefSeq" id="WP_148599226.1">
    <property type="nucleotide sequence ID" value="NZ_VSLD01000001.1"/>
</dbReference>
<dbReference type="EMBL" id="VSLD01000001">
    <property type="protein sequence ID" value="TYC99906.1"/>
    <property type="molecule type" value="Genomic_DNA"/>
</dbReference>
<comment type="caution">
    <text evidence="3">The sequence shown here is derived from an EMBL/GenBank/DDBJ whole genome shotgun (WGS) entry which is preliminary data.</text>
</comment>